<evidence type="ECO:0000256" key="10">
    <source>
        <dbReference type="ARBA" id="ARBA00030775"/>
    </source>
</evidence>
<comment type="subcellular location">
    <subcellularLocation>
        <location evidence="1">Cell inner membrane</location>
        <topology evidence="1">Single-pass membrane protein</topology>
    </subcellularLocation>
</comment>
<dbReference type="RefSeq" id="WP_087621850.1">
    <property type="nucleotide sequence ID" value="NZ_NEXX01000007.1"/>
</dbReference>
<organism evidence="13 14">
    <name type="scientific">Acinetobacter populi</name>
    <dbReference type="NCBI Taxonomy" id="1582270"/>
    <lineage>
        <taxon>Bacteria</taxon>
        <taxon>Pseudomonadati</taxon>
        <taxon>Pseudomonadota</taxon>
        <taxon>Gammaproteobacteria</taxon>
        <taxon>Moraxellales</taxon>
        <taxon>Moraxellaceae</taxon>
        <taxon>Acinetobacter</taxon>
    </lineage>
</organism>
<dbReference type="NCBIfam" id="TIGR02532">
    <property type="entry name" value="IV_pilin_GFxxxE"/>
    <property type="match status" value="1"/>
</dbReference>
<keyword evidence="8 11" id="KW-0472">Membrane</keyword>
<gene>
    <name evidence="13" type="ORF">CAP51_15690</name>
</gene>
<dbReference type="AlphaFoldDB" id="A0A1Z9YUD6"/>
<evidence type="ECO:0000259" key="12">
    <source>
        <dbReference type="Pfam" id="PF12019"/>
    </source>
</evidence>
<dbReference type="InterPro" id="IPR045584">
    <property type="entry name" value="Pilin-like"/>
</dbReference>
<dbReference type="Gene3D" id="3.55.40.10">
    <property type="entry name" value="minor pseudopilin epsh domain"/>
    <property type="match status" value="1"/>
</dbReference>
<protein>
    <recommendedName>
        <fullName evidence="2">Type II secretion system protein H</fullName>
    </recommendedName>
    <alternativeName>
        <fullName evidence="10">General secretion pathway protein H</fullName>
    </alternativeName>
</protein>
<evidence type="ECO:0000256" key="2">
    <source>
        <dbReference type="ARBA" id="ARBA00021549"/>
    </source>
</evidence>
<dbReference type="Pfam" id="PF12019">
    <property type="entry name" value="GspH"/>
    <property type="match status" value="1"/>
</dbReference>
<feature type="transmembrane region" description="Helical" evidence="11">
    <location>
        <begin position="12"/>
        <end position="34"/>
    </location>
</feature>
<dbReference type="PROSITE" id="PS00409">
    <property type="entry name" value="PROKAR_NTER_METHYL"/>
    <property type="match status" value="1"/>
</dbReference>
<proteinExistence type="inferred from homology"/>
<dbReference type="Pfam" id="PF07963">
    <property type="entry name" value="N_methyl"/>
    <property type="match status" value="1"/>
</dbReference>
<dbReference type="OrthoDB" id="6120962at2"/>
<evidence type="ECO:0000256" key="5">
    <source>
        <dbReference type="ARBA" id="ARBA00022519"/>
    </source>
</evidence>
<comment type="similarity">
    <text evidence="9">Belongs to the GSP H family.</text>
</comment>
<keyword evidence="14" id="KW-1185">Reference proteome</keyword>
<dbReference type="InterPro" id="IPR012902">
    <property type="entry name" value="N_methyl_site"/>
</dbReference>
<keyword evidence="3" id="KW-1003">Cell membrane</keyword>
<evidence type="ECO:0000313" key="14">
    <source>
        <dbReference type="Proteomes" id="UP000196536"/>
    </source>
</evidence>
<dbReference type="GO" id="GO:0015627">
    <property type="term" value="C:type II protein secretion system complex"/>
    <property type="evidence" value="ECO:0007669"/>
    <property type="project" value="InterPro"/>
</dbReference>
<evidence type="ECO:0000256" key="9">
    <source>
        <dbReference type="ARBA" id="ARBA00025772"/>
    </source>
</evidence>
<name>A0A1Z9YUD6_9GAMM</name>
<evidence type="ECO:0000256" key="4">
    <source>
        <dbReference type="ARBA" id="ARBA00022481"/>
    </source>
</evidence>
<keyword evidence="5" id="KW-0997">Cell inner membrane</keyword>
<keyword evidence="4" id="KW-0488">Methylation</keyword>
<sequence length="173" mass="19508">MNAKHMPSGFTLIELMITILILTIMIAITAPYFSSMLARMESKKISTSLQAILRDSRHHAFTQQKRIAICGSHDGITCDAEAWSTGLLIFHDATANRVREAHEDIYQFIRLNLKYGDLDWKGFGVSKNIVFQPDTGLPRGSNGSFYYCANQTENTRRIVVSPMGHSRIESHEC</sequence>
<evidence type="ECO:0000256" key="7">
    <source>
        <dbReference type="ARBA" id="ARBA00022989"/>
    </source>
</evidence>
<reference evidence="13 14" key="1">
    <citation type="submission" date="2017-05" db="EMBL/GenBank/DDBJ databases">
        <title>Acinetobacter populi ANC 5415 (= PBJ7), whole genome shotgun sequencing project.</title>
        <authorList>
            <person name="Nemec A."/>
            <person name="Radolfova-Krizova L."/>
        </authorList>
    </citation>
    <scope>NUCLEOTIDE SEQUENCE [LARGE SCALE GENOMIC DNA]</scope>
    <source>
        <strain evidence="13 14">PBJ7</strain>
    </source>
</reference>
<dbReference type="EMBL" id="NEXX01000007">
    <property type="protein sequence ID" value="OUY05818.1"/>
    <property type="molecule type" value="Genomic_DNA"/>
</dbReference>
<dbReference type="SUPFAM" id="SSF54523">
    <property type="entry name" value="Pili subunits"/>
    <property type="match status" value="1"/>
</dbReference>
<evidence type="ECO:0000256" key="11">
    <source>
        <dbReference type="SAM" id="Phobius"/>
    </source>
</evidence>
<feature type="domain" description="General secretion pathway GspH" evidence="12">
    <location>
        <begin position="48"/>
        <end position="164"/>
    </location>
</feature>
<evidence type="ECO:0000313" key="13">
    <source>
        <dbReference type="EMBL" id="OUY05818.1"/>
    </source>
</evidence>
<dbReference type="GO" id="GO:0005886">
    <property type="term" value="C:plasma membrane"/>
    <property type="evidence" value="ECO:0007669"/>
    <property type="project" value="UniProtKB-SubCell"/>
</dbReference>
<dbReference type="InterPro" id="IPR022346">
    <property type="entry name" value="T2SS_GspH"/>
</dbReference>
<evidence type="ECO:0000256" key="1">
    <source>
        <dbReference type="ARBA" id="ARBA00004377"/>
    </source>
</evidence>
<keyword evidence="7 11" id="KW-1133">Transmembrane helix</keyword>
<accession>A0A1Z9YUD6</accession>
<dbReference type="Proteomes" id="UP000196536">
    <property type="component" value="Unassembled WGS sequence"/>
</dbReference>
<dbReference type="GO" id="GO:0015628">
    <property type="term" value="P:protein secretion by the type II secretion system"/>
    <property type="evidence" value="ECO:0007669"/>
    <property type="project" value="InterPro"/>
</dbReference>
<evidence type="ECO:0000256" key="6">
    <source>
        <dbReference type="ARBA" id="ARBA00022692"/>
    </source>
</evidence>
<evidence type="ECO:0000256" key="3">
    <source>
        <dbReference type="ARBA" id="ARBA00022475"/>
    </source>
</evidence>
<keyword evidence="6 11" id="KW-0812">Transmembrane</keyword>
<comment type="caution">
    <text evidence="13">The sequence shown here is derived from an EMBL/GenBank/DDBJ whole genome shotgun (WGS) entry which is preliminary data.</text>
</comment>
<evidence type="ECO:0000256" key="8">
    <source>
        <dbReference type="ARBA" id="ARBA00023136"/>
    </source>
</evidence>